<dbReference type="OrthoDB" id="7658483at2"/>
<dbReference type="Proteomes" id="UP000268016">
    <property type="component" value="Unassembled WGS sequence"/>
</dbReference>
<keyword evidence="2" id="KW-1185">Reference proteome</keyword>
<name>A0A3N2QMN3_9RHOB</name>
<gene>
    <name evidence="1" type="ORF">EAT49_18720</name>
</gene>
<reference evidence="1 2" key="1">
    <citation type="submission" date="2018-10" db="EMBL/GenBank/DDBJ databases">
        <title>Histidinibacterium lentulum gen. nov., sp. nov., a marine bacterium from the culture broth of Picochlorum sp. 122.</title>
        <authorList>
            <person name="Wang G."/>
        </authorList>
    </citation>
    <scope>NUCLEOTIDE SEQUENCE [LARGE SCALE GENOMIC DNA]</scope>
    <source>
        <strain evidence="1 2">B17</strain>
    </source>
</reference>
<comment type="caution">
    <text evidence="1">The sequence shown here is derived from an EMBL/GenBank/DDBJ whole genome shotgun (WGS) entry which is preliminary data.</text>
</comment>
<organism evidence="1 2">
    <name type="scientific">Histidinibacterium lentulum</name>
    <dbReference type="NCBI Taxonomy" id="2480588"/>
    <lineage>
        <taxon>Bacteria</taxon>
        <taxon>Pseudomonadati</taxon>
        <taxon>Pseudomonadota</taxon>
        <taxon>Alphaproteobacteria</taxon>
        <taxon>Rhodobacterales</taxon>
        <taxon>Paracoccaceae</taxon>
        <taxon>Histidinibacterium</taxon>
    </lineage>
</organism>
<evidence type="ECO:0000313" key="2">
    <source>
        <dbReference type="Proteomes" id="UP000268016"/>
    </source>
</evidence>
<proteinExistence type="predicted"/>
<protein>
    <submittedName>
        <fullName evidence="1">Uncharacterized protein</fullName>
    </submittedName>
</protein>
<evidence type="ECO:0000313" key="1">
    <source>
        <dbReference type="EMBL" id="ROT96335.1"/>
    </source>
</evidence>
<accession>A0A3N2QMN3</accession>
<sequence>MLREEEGELVLSRPGRDRLDVCAATALPDAARARVAQQVRQDLWRALRRVRGFSPVVRVRREAGGLSLVAGGQVDGAVPRGLAARIALVLEDGGNRARWVARARRTRR</sequence>
<dbReference type="AlphaFoldDB" id="A0A3N2QMN3"/>
<dbReference type="EMBL" id="RDRB01000012">
    <property type="protein sequence ID" value="ROT96335.1"/>
    <property type="molecule type" value="Genomic_DNA"/>
</dbReference>